<dbReference type="EMBL" id="BKCJ011175498">
    <property type="protein sequence ID" value="GFC98982.1"/>
    <property type="molecule type" value="Genomic_DNA"/>
</dbReference>
<gene>
    <name evidence="2" type="ORF">Tci_870952</name>
</gene>
<feature type="non-terminal residue" evidence="2">
    <location>
        <position position="195"/>
    </location>
</feature>
<dbReference type="PROSITE" id="PS00141">
    <property type="entry name" value="ASP_PROTEASE"/>
    <property type="match status" value="1"/>
</dbReference>
<organism evidence="2">
    <name type="scientific">Tanacetum cinerariifolium</name>
    <name type="common">Dalmatian daisy</name>
    <name type="synonym">Chrysanthemum cinerariifolium</name>
    <dbReference type="NCBI Taxonomy" id="118510"/>
    <lineage>
        <taxon>Eukaryota</taxon>
        <taxon>Viridiplantae</taxon>
        <taxon>Streptophyta</taxon>
        <taxon>Embryophyta</taxon>
        <taxon>Tracheophyta</taxon>
        <taxon>Spermatophyta</taxon>
        <taxon>Magnoliopsida</taxon>
        <taxon>eudicotyledons</taxon>
        <taxon>Gunneridae</taxon>
        <taxon>Pentapetalae</taxon>
        <taxon>asterids</taxon>
        <taxon>campanulids</taxon>
        <taxon>Asterales</taxon>
        <taxon>Asteraceae</taxon>
        <taxon>Asteroideae</taxon>
        <taxon>Anthemideae</taxon>
        <taxon>Anthemidinae</taxon>
        <taxon>Tanacetum</taxon>
    </lineage>
</organism>
<dbReference type="GO" id="GO:0006508">
    <property type="term" value="P:proteolysis"/>
    <property type="evidence" value="ECO:0007669"/>
    <property type="project" value="InterPro"/>
</dbReference>
<comment type="caution">
    <text evidence="2">The sequence shown here is derived from an EMBL/GenBank/DDBJ whole genome shotgun (WGS) entry which is preliminary data.</text>
</comment>
<feature type="region of interest" description="Disordered" evidence="1">
    <location>
        <begin position="69"/>
        <end position="91"/>
    </location>
</feature>
<evidence type="ECO:0000256" key="1">
    <source>
        <dbReference type="SAM" id="MobiDB-lite"/>
    </source>
</evidence>
<evidence type="ECO:0008006" key="3">
    <source>
        <dbReference type="Google" id="ProtNLM"/>
    </source>
</evidence>
<dbReference type="Pfam" id="PF08284">
    <property type="entry name" value="RVP_2"/>
    <property type="match status" value="1"/>
</dbReference>
<accession>A0A699SN75</accession>
<reference evidence="2" key="1">
    <citation type="journal article" date="2019" name="Sci. Rep.">
        <title>Draft genome of Tanacetum cinerariifolium, the natural source of mosquito coil.</title>
        <authorList>
            <person name="Yamashiro T."/>
            <person name="Shiraishi A."/>
            <person name="Satake H."/>
            <person name="Nakayama K."/>
        </authorList>
    </citation>
    <scope>NUCLEOTIDE SEQUENCE</scope>
</reference>
<dbReference type="InterPro" id="IPR001969">
    <property type="entry name" value="Aspartic_peptidase_AS"/>
</dbReference>
<dbReference type="AlphaFoldDB" id="A0A699SN75"/>
<protein>
    <recommendedName>
        <fullName evidence="3">Reverse transcriptase domain-containing protein</fullName>
    </recommendedName>
</protein>
<evidence type="ECO:0000313" key="2">
    <source>
        <dbReference type="EMBL" id="GFC98982.1"/>
    </source>
</evidence>
<sequence length="195" mass="22207">FKFHVGAYYHSKFVADETEKLDKYVSELLDNIYRSVKASKPKTLDENIELANDLMDQKLCTYAKRQSNNKRKADESFRNNHGHQQQAPKRKNVARVYNIGTGHFRRDCPKLKNKDGEMVNARGWVYVVGNTKKRGNASRDVNSNVITDTFLLNNRYASILFDTGADRSFISTAFSSLIDIVSTPLGNSYDVELAD</sequence>
<proteinExistence type="predicted"/>
<name>A0A699SN75_TANCI</name>
<feature type="non-terminal residue" evidence="2">
    <location>
        <position position="1"/>
    </location>
</feature>
<dbReference type="GO" id="GO:0004190">
    <property type="term" value="F:aspartic-type endopeptidase activity"/>
    <property type="evidence" value="ECO:0007669"/>
    <property type="project" value="InterPro"/>
</dbReference>